<comment type="caution">
    <text evidence="1">The sequence shown here is derived from an EMBL/GenBank/DDBJ whole genome shotgun (WGS) entry which is preliminary data.</text>
</comment>
<proteinExistence type="predicted"/>
<dbReference type="EMBL" id="MWIH01000005">
    <property type="protein sequence ID" value="OQO92948.1"/>
    <property type="molecule type" value="Genomic_DNA"/>
</dbReference>
<protein>
    <recommendedName>
        <fullName evidence="3">Dynamin family protein</fullName>
    </recommendedName>
</protein>
<organism evidence="1 2">
    <name type="scientific">Saccharomonospora piscinae</name>
    <dbReference type="NCBI Taxonomy" id="687388"/>
    <lineage>
        <taxon>Bacteria</taxon>
        <taxon>Bacillati</taxon>
        <taxon>Actinomycetota</taxon>
        <taxon>Actinomycetes</taxon>
        <taxon>Pseudonocardiales</taxon>
        <taxon>Pseudonocardiaceae</taxon>
        <taxon>Saccharomonospora</taxon>
    </lineage>
</organism>
<reference evidence="1 2" key="1">
    <citation type="submission" date="2017-02" db="EMBL/GenBank/DDBJ databases">
        <title>Draft genome of Saccharomonospora sp. 154.</title>
        <authorList>
            <person name="Alonso-Carmona G.S."/>
            <person name="De La Haba R."/>
            <person name="Vera-Gargallo B."/>
            <person name="Sandoval-Trujillo A.H."/>
            <person name="Ramirez-Duran N."/>
            <person name="Ventosa A."/>
        </authorList>
    </citation>
    <scope>NUCLEOTIDE SEQUENCE [LARGE SCALE GENOMIC DNA]</scope>
    <source>
        <strain evidence="1 2">LRS4.154</strain>
    </source>
</reference>
<dbReference type="SUPFAM" id="SSF52540">
    <property type="entry name" value="P-loop containing nucleoside triphosphate hydrolases"/>
    <property type="match status" value="1"/>
</dbReference>
<name>A0A1V9A7C5_SACPI</name>
<accession>A0A1V9A7C5</accession>
<keyword evidence="2" id="KW-1185">Reference proteome</keyword>
<dbReference type="RefSeq" id="WP_081191966.1">
    <property type="nucleotide sequence ID" value="NZ_MWIH01000005.1"/>
</dbReference>
<dbReference type="STRING" id="1962155.B1813_12595"/>
<sequence>MNLAERAWSLLTRAQEVYADSPAATHWLRRHAARFGEPPRVAVAGPQGAGSSTLVAALLGEAADGRRQAAPMSWQHLPADAGWPELLVLDASASAQEAGPRVADALRMEADAVLYLAPHPHEADLALLRAAHDHPAIRLAPVNVLAVLARADELGGGRVDALISARRVARRWAAEAPLAELCQDVVAVAGLAALAARTLRPGEFELLAALAAAPKSELDPLLLSADRFGADPDRAELLGRFGLYGVRLATTLIRGGRDTPRALSAELGRRSGLDALGEAVSTYVARRAPVLKARSALLGLDVVLRREPRPSAAPLVTELERTLTGAHELAELRLFSTLRTGRVSLPEELGEEAARLVGGYGEAPQARLAVDAPEPALRQAAAGTLRRWRGYAENPVFGSAERLAASTVVRTCEALVTEPL</sequence>
<dbReference type="AlphaFoldDB" id="A0A1V9A7C5"/>
<dbReference type="Proteomes" id="UP000192591">
    <property type="component" value="Unassembled WGS sequence"/>
</dbReference>
<evidence type="ECO:0000313" key="1">
    <source>
        <dbReference type="EMBL" id="OQO92948.1"/>
    </source>
</evidence>
<evidence type="ECO:0000313" key="2">
    <source>
        <dbReference type="Proteomes" id="UP000192591"/>
    </source>
</evidence>
<evidence type="ECO:0008006" key="3">
    <source>
        <dbReference type="Google" id="ProtNLM"/>
    </source>
</evidence>
<gene>
    <name evidence="1" type="ORF">B1813_12595</name>
</gene>
<dbReference type="InterPro" id="IPR027417">
    <property type="entry name" value="P-loop_NTPase"/>
</dbReference>